<dbReference type="PANTHER" id="PTHR37305:SF1">
    <property type="entry name" value="MEMBRANE PROTEIN"/>
    <property type="match status" value="1"/>
</dbReference>
<organism evidence="2 3">
    <name type="scientific">Luedemannella flava</name>
    <dbReference type="NCBI Taxonomy" id="349316"/>
    <lineage>
        <taxon>Bacteria</taxon>
        <taxon>Bacillati</taxon>
        <taxon>Actinomycetota</taxon>
        <taxon>Actinomycetes</taxon>
        <taxon>Micromonosporales</taxon>
        <taxon>Micromonosporaceae</taxon>
        <taxon>Luedemannella</taxon>
    </lineage>
</organism>
<evidence type="ECO:0000313" key="3">
    <source>
        <dbReference type="Proteomes" id="UP001500218"/>
    </source>
</evidence>
<feature type="transmembrane region" description="Helical" evidence="1">
    <location>
        <begin position="107"/>
        <end position="128"/>
    </location>
</feature>
<dbReference type="RefSeq" id="WP_344134062.1">
    <property type="nucleotide sequence ID" value="NZ_BAAALT010000127.1"/>
</dbReference>
<gene>
    <name evidence="2" type="ORF">GCM10009682_39180</name>
</gene>
<sequence length="260" mass="26343">MRRAFRAELIKLARPRLLTLAAVAAILFAVGSAAAGILNAQPASAHADGPVLDGFARADGGSLAFTMAASFAGAFLLAVFAGAVGVEFSRGTLRTLLLRQPDRHRLLAGKLGAVLAFAAVAVAVSLAASVAASVAFAGSRGLDVGVWFTGAGLRGMARDYGLVMLAVTGWALLGAAIGVLVPSLPVALAVGVGWAGPVEQVFGEAWGPATRWFPGLLLESLLDPDPGSPGSTRALVTLGCYCVVAVTAAVVVLRRRDVTS</sequence>
<feature type="transmembrane region" description="Helical" evidence="1">
    <location>
        <begin position="234"/>
        <end position="253"/>
    </location>
</feature>
<keyword evidence="1" id="KW-0472">Membrane</keyword>
<dbReference type="Pfam" id="PF12730">
    <property type="entry name" value="ABC2_membrane_4"/>
    <property type="match status" value="1"/>
</dbReference>
<feature type="transmembrane region" description="Helical" evidence="1">
    <location>
        <begin position="134"/>
        <end position="153"/>
    </location>
</feature>
<keyword evidence="1" id="KW-0812">Transmembrane</keyword>
<evidence type="ECO:0000313" key="2">
    <source>
        <dbReference type="EMBL" id="GAA1814314.1"/>
    </source>
</evidence>
<name>A0ABN2M918_9ACTN</name>
<dbReference type="PANTHER" id="PTHR37305">
    <property type="entry name" value="INTEGRAL MEMBRANE PROTEIN-RELATED"/>
    <property type="match status" value="1"/>
</dbReference>
<feature type="transmembrane region" description="Helical" evidence="1">
    <location>
        <begin position="63"/>
        <end position="86"/>
    </location>
</feature>
<dbReference type="Proteomes" id="UP001500218">
    <property type="component" value="Unassembled WGS sequence"/>
</dbReference>
<protein>
    <recommendedName>
        <fullName evidence="4">ABC transporter permease</fullName>
    </recommendedName>
</protein>
<proteinExistence type="predicted"/>
<keyword evidence="1" id="KW-1133">Transmembrane helix</keyword>
<keyword evidence="3" id="KW-1185">Reference proteome</keyword>
<reference evidence="2 3" key="1">
    <citation type="journal article" date="2019" name="Int. J. Syst. Evol. Microbiol.">
        <title>The Global Catalogue of Microorganisms (GCM) 10K type strain sequencing project: providing services to taxonomists for standard genome sequencing and annotation.</title>
        <authorList>
            <consortium name="The Broad Institute Genomics Platform"/>
            <consortium name="The Broad Institute Genome Sequencing Center for Infectious Disease"/>
            <person name="Wu L."/>
            <person name="Ma J."/>
        </authorList>
    </citation>
    <scope>NUCLEOTIDE SEQUENCE [LARGE SCALE GENOMIC DNA]</scope>
    <source>
        <strain evidence="2 3">JCM 13250</strain>
    </source>
</reference>
<accession>A0ABN2M918</accession>
<comment type="caution">
    <text evidence="2">The sequence shown here is derived from an EMBL/GenBank/DDBJ whole genome shotgun (WGS) entry which is preliminary data.</text>
</comment>
<evidence type="ECO:0008006" key="4">
    <source>
        <dbReference type="Google" id="ProtNLM"/>
    </source>
</evidence>
<evidence type="ECO:0000256" key="1">
    <source>
        <dbReference type="SAM" id="Phobius"/>
    </source>
</evidence>
<feature type="transmembrane region" description="Helical" evidence="1">
    <location>
        <begin position="160"/>
        <end position="181"/>
    </location>
</feature>
<dbReference type="EMBL" id="BAAALT010000127">
    <property type="protein sequence ID" value="GAA1814314.1"/>
    <property type="molecule type" value="Genomic_DNA"/>
</dbReference>